<dbReference type="PANTHER" id="PTHR43798">
    <property type="entry name" value="MONOACYLGLYCEROL LIPASE"/>
    <property type="match status" value="1"/>
</dbReference>
<dbReference type="Pfam" id="PF00561">
    <property type="entry name" value="Abhydrolase_1"/>
    <property type="match status" value="1"/>
</dbReference>
<dbReference type="PRINTS" id="PR00111">
    <property type="entry name" value="ABHYDROLASE"/>
</dbReference>
<dbReference type="InterPro" id="IPR050266">
    <property type="entry name" value="AB_hydrolase_sf"/>
</dbReference>
<dbReference type="Gene3D" id="3.40.50.1820">
    <property type="entry name" value="alpha/beta hydrolase"/>
    <property type="match status" value="1"/>
</dbReference>
<keyword evidence="3" id="KW-1185">Reference proteome</keyword>
<dbReference type="SUPFAM" id="SSF53474">
    <property type="entry name" value="alpha/beta-Hydrolases"/>
    <property type="match status" value="1"/>
</dbReference>
<dbReference type="AlphaFoldDB" id="A0A9X4M744"/>
<gene>
    <name evidence="2" type="ORF">NVS88_18035</name>
</gene>
<dbReference type="Proteomes" id="UP001152755">
    <property type="component" value="Unassembled WGS sequence"/>
</dbReference>
<accession>A0A9X4M744</accession>
<protein>
    <submittedName>
        <fullName evidence="2">Alpha/beta fold hydrolase</fullName>
    </submittedName>
</protein>
<dbReference type="GO" id="GO:0016020">
    <property type="term" value="C:membrane"/>
    <property type="evidence" value="ECO:0007669"/>
    <property type="project" value="TreeGrafter"/>
</dbReference>
<feature type="domain" description="AB hydrolase-1" evidence="1">
    <location>
        <begin position="39"/>
        <end position="163"/>
    </location>
</feature>
<dbReference type="PANTHER" id="PTHR43798:SF33">
    <property type="entry name" value="HYDROLASE, PUTATIVE (AFU_ORTHOLOGUE AFUA_2G14860)-RELATED"/>
    <property type="match status" value="1"/>
</dbReference>
<organism evidence="2 3">
    <name type="scientific">Speluncibacter jeojiensis</name>
    <dbReference type="NCBI Taxonomy" id="2710754"/>
    <lineage>
        <taxon>Bacteria</taxon>
        <taxon>Bacillati</taxon>
        <taxon>Actinomycetota</taxon>
        <taxon>Actinomycetes</taxon>
        <taxon>Mycobacteriales</taxon>
        <taxon>Speluncibacteraceae</taxon>
        <taxon>Speluncibacter</taxon>
    </lineage>
</organism>
<proteinExistence type="predicted"/>
<evidence type="ECO:0000259" key="1">
    <source>
        <dbReference type="Pfam" id="PF00561"/>
    </source>
</evidence>
<dbReference type="GO" id="GO:0016787">
    <property type="term" value="F:hydrolase activity"/>
    <property type="evidence" value="ECO:0007669"/>
    <property type="project" value="UniProtKB-KW"/>
</dbReference>
<sequence length="289" mass="30325">MNNNPAARPTVGRIDRIAWRTATVDDGAVSYGAVGRGRPVVFVHGWGFTSRAYRPAIERLAESGVRVYAPTLPGFAGTTDLPRGHRSLAGYASWLGRFLDAAGIDEPVTLVGHSFGGGVAIQAAHDLPDRVRTLVLVNSIGGGTWSSDGDAVGDIAERPLWDWGMAGLAEAFSSRPHPAAIVGLARDAAANAVSNLCALWQSAHLARTADLRRELRALADRDLPVVVLWGRGDVVIPQASLRTLRDALRNPLTLTVDGNHGWLVVDPGAFGVAMGAALAAAAARQQAAA</sequence>
<name>A0A9X4M744_9ACTN</name>
<comment type="caution">
    <text evidence="2">The sequence shown here is derived from an EMBL/GenBank/DDBJ whole genome shotgun (WGS) entry which is preliminary data.</text>
</comment>
<dbReference type="EMBL" id="JANRHA010000013">
    <property type="protein sequence ID" value="MDG3016458.1"/>
    <property type="molecule type" value="Genomic_DNA"/>
</dbReference>
<evidence type="ECO:0000313" key="2">
    <source>
        <dbReference type="EMBL" id="MDG3016458.1"/>
    </source>
</evidence>
<keyword evidence="2" id="KW-0378">Hydrolase</keyword>
<dbReference type="InterPro" id="IPR029058">
    <property type="entry name" value="AB_hydrolase_fold"/>
</dbReference>
<reference evidence="2" key="1">
    <citation type="submission" date="2022-08" db="EMBL/GenBank/DDBJ databases">
        <title>Genome analysis of Corynebacteriales strain.</title>
        <authorList>
            <person name="Lee S.D."/>
        </authorList>
    </citation>
    <scope>NUCLEOTIDE SEQUENCE</scope>
    <source>
        <strain evidence="2">D3-21</strain>
    </source>
</reference>
<dbReference type="InterPro" id="IPR000073">
    <property type="entry name" value="AB_hydrolase_1"/>
</dbReference>
<dbReference type="RefSeq" id="WP_277830617.1">
    <property type="nucleotide sequence ID" value="NZ_JAAIVF010000001.1"/>
</dbReference>
<evidence type="ECO:0000313" key="3">
    <source>
        <dbReference type="Proteomes" id="UP001152755"/>
    </source>
</evidence>